<accession>A0A9D1NTH2</accession>
<dbReference type="Proteomes" id="UP000886723">
    <property type="component" value="Unassembled WGS sequence"/>
</dbReference>
<dbReference type="CDD" id="cd03465">
    <property type="entry name" value="URO-D_like"/>
    <property type="match status" value="1"/>
</dbReference>
<dbReference type="GO" id="GO:0006779">
    <property type="term" value="P:porphyrin-containing compound biosynthetic process"/>
    <property type="evidence" value="ECO:0007669"/>
    <property type="project" value="InterPro"/>
</dbReference>
<evidence type="ECO:0000313" key="3">
    <source>
        <dbReference type="Proteomes" id="UP000886723"/>
    </source>
</evidence>
<gene>
    <name evidence="2" type="ORF">IAA63_01310</name>
</gene>
<dbReference type="Gene3D" id="3.20.20.210">
    <property type="match status" value="1"/>
</dbReference>
<name>A0A9D1NTH2_9FIRM</name>
<protein>
    <submittedName>
        <fullName evidence="2">Uroporphyrinogen decarboxylase family protein</fullName>
    </submittedName>
</protein>
<sequence>MKRNMKQWKEDLIAARAKKAMPVFSFPGGRLIGVTVEELVKDGHLQALCMEKIAEKYPQMGIALSLMDLSVEAEAFGAKVMYSEDEVPTMHGALIETEEQADALEVPQVGAGRTGECVKGIREAAQRITDRPVLAGIIGPYSLAGRLLDMTEIMILCYEEPDMVQTVLEKVTDFLVEYAKAFKEAGANGVLMAEPAAGLLSPSLIEEFSTPYVQKIRDAVEDDNFLVMYHNCGNVEPLLPQICQVNASSYSFGNAIDIEKALQALPADRLVIGNIDPAGTLRNGTPDMVREETRALLERCSKYPNFVIASGCDVPPQTPFENMDAFFETVEEFYKEA</sequence>
<dbReference type="SUPFAM" id="SSF51726">
    <property type="entry name" value="UROD/MetE-like"/>
    <property type="match status" value="1"/>
</dbReference>
<dbReference type="InterPro" id="IPR052024">
    <property type="entry name" value="Methanogen_methyltrans"/>
</dbReference>
<dbReference type="PANTHER" id="PTHR47099:SF1">
    <property type="entry name" value="METHYLCOBAMIDE:COM METHYLTRANSFERASE MTBA"/>
    <property type="match status" value="1"/>
</dbReference>
<dbReference type="PANTHER" id="PTHR47099">
    <property type="entry name" value="METHYLCOBAMIDE:COM METHYLTRANSFERASE MTBA"/>
    <property type="match status" value="1"/>
</dbReference>
<proteinExistence type="predicted"/>
<dbReference type="InterPro" id="IPR038071">
    <property type="entry name" value="UROD/MetE-like_sf"/>
</dbReference>
<dbReference type="EMBL" id="DVON01000027">
    <property type="protein sequence ID" value="HIV11765.1"/>
    <property type="molecule type" value="Genomic_DNA"/>
</dbReference>
<dbReference type="AlphaFoldDB" id="A0A9D1NTH2"/>
<organism evidence="2 3">
    <name type="scientific">Candidatus Pullilachnospira stercoravium</name>
    <dbReference type="NCBI Taxonomy" id="2840913"/>
    <lineage>
        <taxon>Bacteria</taxon>
        <taxon>Bacillati</taxon>
        <taxon>Bacillota</taxon>
        <taxon>Clostridia</taxon>
        <taxon>Lachnospirales</taxon>
        <taxon>Lachnospiraceae</taxon>
        <taxon>Lachnospiraceae incertae sedis</taxon>
        <taxon>Candidatus Pullilachnospira</taxon>
    </lineage>
</organism>
<reference evidence="2" key="2">
    <citation type="journal article" date="2021" name="PeerJ">
        <title>Extensive microbial diversity within the chicken gut microbiome revealed by metagenomics and culture.</title>
        <authorList>
            <person name="Gilroy R."/>
            <person name="Ravi A."/>
            <person name="Getino M."/>
            <person name="Pursley I."/>
            <person name="Horton D.L."/>
            <person name="Alikhan N.F."/>
            <person name="Baker D."/>
            <person name="Gharbi K."/>
            <person name="Hall N."/>
            <person name="Watson M."/>
            <person name="Adriaenssens E.M."/>
            <person name="Foster-Nyarko E."/>
            <person name="Jarju S."/>
            <person name="Secka A."/>
            <person name="Antonio M."/>
            <person name="Oren A."/>
            <person name="Chaudhuri R.R."/>
            <person name="La Ragione R."/>
            <person name="Hildebrand F."/>
            <person name="Pallen M.J."/>
        </authorList>
    </citation>
    <scope>NUCLEOTIDE SEQUENCE</scope>
    <source>
        <strain evidence="2">ChiBcec2-4451</strain>
    </source>
</reference>
<dbReference type="GO" id="GO:0004853">
    <property type="term" value="F:uroporphyrinogen decarboxylase activity"/>
    <property type="evidence" value="ECO:0007669"/>
    <property type="project" value="InterPro"/>
</dbReference>
<dbReference type="Pfam" id="PF01208">
    <property type="entry name" value="URO-D"/>
    <property type="match status" value="1"/>
</dbReference>
<feature type="domain" description="Uroporphyrinogen decarboxylase (URO-D)" evidence="1">
    <location>
        <begin position="32"/>
        <end position="332"/>
    </location>
</feature>
<dbReference type="InterPro" id="IPR000257">
    <property type="entry name" value="Uroporphyrinogen_deCOase"/>
</dbReference>
<evidence type="ECO:0000313" key="2">
    <source>
        <dbReference type="EMBL" id="HIV11765.1"/>
    </source>
</evidence>
<reference evidence="2" key="1">
    <citation type="submission" date="2020-10" db="EMBL/GenBank/DDBJ databases">
        <authorList>
            <person name="Gilroy R."/>
        </authorList>
    </citation>
    <scope>NUCLEOTIDE SEQUENCE</scope>
    <source>
        <strain evidence="2">ChiBcec2-4451</strain>
    </source>
</reference>
<evidence type="ECO:0000259" key="1">
    <source>
        <dbReference type="Pfam" id="PF01208"/>
    </source>
</evidence>
<comment type="caution">
    <text evidence="2">The sequence shown here is derived from an EMBL/GenBank/DDBJ whole genome shotgun (WGS) entry which is preliminary data.</text>
</comment>